<dbReference type="InterPro" id="IPR013780">
    <property type="entry name" value="Glyco_hydro_b"/>
</dbReference>
<evidence type="ECO:0000256" key="7">
    <source>
        <dbReference type="RuleBase" id="RU361168"/>
    </source>
</evidence>
<dbReference type="GO" id="GO:0004557">
    <property type="term" value="F:alpha-galactosidase activity"/>
    <property type="evidence" value="ECO:0007669"/>
    <property type="project" value="UniProtKB-EC"/>
</dbReference>
<gene>
    <name evidence="11" type="ORF">FNF27_07960</name>
    <name evidence="10" type="ORF">FNF29_07194</name>
</gene>
<evidence type="ECO:0000256" key="3">
    <source>
        <dbReference type="ARBA" id="ARBA00012755"/>
    </source>
</evidence>
<comment type="caution">
    <text evidence="10">The sequence shown here is derived from an EMBL/GenBank/DDBJ whole genome shotgun (WGS) entry which is preliminary data.</text>
</comment>
<keyword evidence="7" id="KW-1015">Disulfide bond</keyword>
<dbReference type="OrthoDB" id="5795902at2759"/>
<feature type="domain" description="Alpha galactosidase C-terminal" evidence="9">
    <location>
        <begin position="388"/>
        <end position="462"/>
    </location>
</feature>
<evidence type="ECO:0000313" key="13">
    <source>
        <dbReference type="Proteomes" id="UP000323011"/>
    </source>
</evidence>
<dbReference type="OMA" id="WHDPDMI"/>
<dbReference type="PANTHER" id="PTHR11452:SF75">
    <property type="entry name" value="ALPHA-GALACTOSIDASE MEL1"/>
    <property type="match status" value="1"/>
</dbReference>
<dbReference type="PROSITE" id="PS00512">
    <property type="entry name" value="ALPHA_GALACTOSIDASE"/>
    <property type="match status" value="1"/>
</dbReference>
<dbReference type="Proteomes" id="UP000322899">
    <property type="component" value="Unassembled WGS sequence"/>
</dbReference>
<accession>A0A5A8C522</accession>
<comment type="similarity">
    <text evidence="2 7">Belongs to the glycosyl hydrolase 27 family.</text>
</comment>
<evidence type="ECO:0000259" key="9">
    <source>
        <dbReference type="Pfam" id="PF17801"/>
    </source>
</evidence>
<dbReference type="EMBL" id="VLTO01000113">
    <property type="protein sequence ID" value="KAA0163255.1"/>
    <property type="molecule type" value="Genomic_DNA"/>
</dbReference>
<feature type="chain" id="PRO_5033847269" description="Alpha-galactosidase" evidence="8">
    <location>
        <begin position="18"/>
        <end position="464"/>
    </location>
</feature>
<keyword evidence="5 7" id="KW-0378">Hydrolase</keyword>
<dbReference type="InterPro" id="IPR002241">
    <property type="entry name" value="Glyco_hydro_27"/>
</dbReference>
<dbReference type="InterPro" id="IPR041233">
    <property type="entry name" value="Melibiase_C"/>
</dbReference>
<name>A0A5A8C522_CAFRO</name>
<evidence type="ECO:0000256" key="8">
    <source>
        <dbReference type="SAM" id="SignalP"/>
    </source>
</evidence>
<dbReference type="Pfam" id="PF16499">
    <property type="entry name" value="Melibiase_2"/>
    <property type="match status" value="1"/>
</dbReference>
<dbReference type="Pfam" id="PF17801">
    <property type="entry name" value="Melibiase_C"/>
    <property type="match status" value="1"/>
</dbReference>
<dbReference type="EMBL" id="VLTN01000063">
    <property type="protein sequence ID" value="KAA0147639.1"/>
    <property type="molecule type" value="Genomic_DNA"/>
</dbReference>
<keyword evidence="4 8" id="KW-0732">Signal</keyword>
<feature type="signal peptide" evidence="8">
    <location>
        <begin position="1"/>
        <end position="17"/>
    </location>
</feature>
<evidence type="ECO:0000256" key="2">
    <source>
        <dbReference type="ARBA" id="ARBA00009743"/>
    </source>
</evidence>
<organism evidence="10 13">
    <name type="scientific">Cafeteria roenbergensis</name>
    <name type="common">Marine flagellate</name>
    <dbReference type="NCBI Taxonomy" id="33653"/>
    <lineage>
        <taxon>Eukaryota</taxon>
        <taxon>Sar</taxon>
        <taxon>Stramenopiles</taxon>
        <taxon>Bigyra</taxon>
        <taxon>Opalozoa</taxon>
        <taxon>Bicosoecida</taxon>
        <taxon>Cafeteriaceae</taxon>
        <taxon>Cafeteria</taxon>
    </lineage>
</organism>
<evidence type="ECO:0000256" key="5">
    <source>
        <dbReference type="ARBA" id="ARBA00022801"/>
    </source>
</evidence>
<dbReference type="InterPro" id="IPR000111">
    <property type="entry name" value="Glyco_hydro_27/36_CS"/>
</dbReference>
<reference evidence="12 13" key="1">
    <citation type="submission" date="2019-07" db="EMBL/GenBank/DDBJ databases">
        <title>Genomes of Cafeteria roenbergensis.</title>
        <authorList>
            <person name="Fischer M.G."/>
            <person name="Hackl T."/>
            <person name="Roman M."/>
        </authorList>
    </citation>
    <scope>NUCLEOTIDE SEQUENCE [LARGE SCALE GENOMIC DNA]</scope>
    <source>
        <strain evidence="10 13">BVI</strain>
        <strain evidence="11 12">E4-10P</strain>
    </source>
</reference>
<dbReference type="PRINTS" id="PR00740">
    <property type="entry name" value="GLHYDRLASE27"/>
</dbReference>
<dbReference type="Gene3D" id="3.20.20.70">
    <property type="entry name" value="Aldolase class I"/>
    <property type="match status" value="2"/>
</dbReference>
<dbReference type="CDD" id="cd14792">
    <property type="entry name" value="GH27"/>
    <property type="match status" value="1"/>
</dbReference>
<sequence length="464" mass="50748">MKSGAALVLALAAGATAYNNGLGTVPPLGWSSWCVQDVTCGLVDTCTESEIHSVVDAMVLQQMPGLGYKYVFLDDCWASTERDANGNIQPDASQFPSGIPSLREYVDKAEMELGLYTCAGPTTCRWNRTGSGGHYVADALTFAKWQIDFVKADNCHHPHEPPPVYYGNLSHALNISGRAMSFNLCEWGEDAVWTWGTSIAQSFRVGPDHLPVWSFPALQQERRLWQSQLEGLPVSALQAAHPSLSARDLAAEEAKRAERLAWDARMRAAGRKGGLSASLASLERRYAAGLGQGTSDIIEHMAVVANSTSAYGKADPDFAETMLWFLTPFTDSQTEWSFWCLWGGNLLMATDTRWMSAEKSSIVLNAEAINVHQDPTAPPGSRRSIAANKVQLWARDMSNSDVTVILFNPTETNQTAAMQWSDVGISGTPAAVRDLWQHANLQPNMAGFARELEPHQVAMLRLSR</sequence>
<evidence type="ECO:0000256" key="1">
    <source>
        <dbReference type="ARBA" id="ARBA00001255"/>
    </source>
</evidence>
<keyword evidence="6 7" id="KW-0326">Glycosidase</keyword>
<dbReference type="PANTHER" id="PTHR11452">
    <property type="entry name" value="ALPHA-GALACTOSIDASE/ALPHA-N-ACETYLGALACTOSAMINIDASE"/>
    <property type="match status" value="1"/>
</dbReference>
<evidence type="ECO:0000313" key="11">
    <source>
        <dbReference type="EMBL" id="KAA0163255.1"/>
    </source>
</evidence>
<dbReference type="InterPro" id="IPR013785">
    <property type="entry name" value="Aldolase_TIM"/>
</dbReference>
<dbReference type="InterPro" id="IPR017853">
    <property type="entry name" value="GH"/>
</dbReference>
<dbReference type="SUPFAM" id="SSF51445">
    <property type="entry name" value="(Trans)glycosidases"/>
    <property type="match status" value="1"/>
</dbReference>
<evidence type="ECO:0000256" key="4">
    <source>
        <dbReference type="ARBA" id="ARBA00022729"/>
    </source>
</evidence>
<protein>
    <recommendedName>
        <fullName evidence="3 7">Alpha-galactosidase</fullName>
        <ecNumber evidence="3 7">3.2.1.22</ecNumber>
    </recommendedName>
    <alternativeName>
        <fullName evidence="7">Melibiase</fullName>
    </alternativeName>
</protein>
<dbReference type="EC" id="3.2.1.22" evidence="3 7"/>
<proteinExistence type="inferred from homology"/>
<evidence type="ECO:0000313" key="12">
    <source>
        <dbReference type="Proteomes" id="UP000322899"/>
    </source>
</evidence>
<dbReference type="AlphaFoldDB" id="A0A5A8C522"/>
<dbReference type="SUPFAM" id="SSF51011">
    <property type="entry name" value="Glycosyl hydrolase domain"/>
    <property type="match status" value="1"/>
</dbReference>
<evidence type="ECO:0000313" key="10">
    <source>
        <dbReference type="EMBL" id="KAA0147639.1"/>
    </source>
</evidence>
<dbReference type="GO" id="GO:0005975">
    <property type="term" value="P:carbohydrate metabolic process"/>
    <property type="evidence" value="ECO:0007669"/>
    <property type="project" value="InterPro"/>
</dbReference>
<evidence type="ECO:0000256" key="6">
    <source>
        <dbReference type="ARBA" id="ARBA00023295"/>
    </source>
</evidence>
<comment type="catalytic activity">
    <reaction evidence="1 7">
        <text>Hydrolysis of terminal, non-reducing alpha-D-galactose residues in alpha-D-galactosides, including galactose oligosaccharides, galactomannans and galactolipids.</text>
        <dbReference type="EC" id="3.2.1.22"/>
    </reaction>
</comment>
<dbReference type="Gene3D" id="2.60.40.1180">
    <property type="entry name" value="Golgi alpha-mannosidase II"/>
    <property type="match status" value="1"/>
</dbReference>
<keyword evidence="13" id="KW-1185">Reference proteome</keyword>
<dbReference type="Proteomes" id="UP000323011">
    <property type="component" value="Unassembled WGS sequence"/>
</dbReference>